<reference evidence="2 3" key="1">
    <citation type="submission" date="2017-12" db="EMBL/GenBank/DDBJ databases">
        <title>Comparative genomics of Botrytis spp.</title>
        <authorList>
            <person name="Valero-Jimenez C.A."/>
            <person name="Tapia P."/>
            <person name="Veloso J."/>
            <person name="Silva-Moreno E."/>
            <person name="Staats M."/>
            <person name="Valdes J.H."/>
            <person name="Van Kan J.A.L."/>
        </authorList>
    </citation>
    <scope>NUCLEOTIDE SEQUENCE [LARGE SCALE GENOMIC DNA]</scope>
    <source>
        <strain evidence="2 3">MUCL11595</strain>
    </source>
</reference>
<gene>
    <name evidence="2" type="ORF">BCON_1267g00010</name>
</gene>
<accession>A0A4Z1H4C6</accession>
<protein>
    <submittedName>
        <fullName evidence="2">Uncharacterized protein</fullName>
    </submittedName>
</protein>
<keyword evidence="3" id="KW-1185">Reference proteome</keyword>
<dbReference type="EMBL" id="PQXN01001265">
    <property type="protein sequence ID" value="TGO43625.1"/>
    <property type="molecule type" value="Genomic_DNA"/>
</dbReference>
<dbReference type="AlphaFoldDB" id="A0A4Z1H4C6"/>
<name>A0A4Z1H4C6_9HELO</name>
<evidence type="ECO:0000256" key="1">
    <source>
        <dbReference type="SAM" id="MobiDB-lite"/>
    </source>
</evidence>
<organism evidence="2 3">
    <name type="scientific">Botryotinia convoluta</name>
    <dbReference type="NCBI Taxonomy" id="54673"/>
    <lineage>
        <taxon>Eukaryota</taxon>
        <taxon>Fungi</taxon>
        <taxon>Dikarya</taxon>
        <taxon>Ascomycota</taxon>
        <taxon>Pezizomycotina</taxon>
        <taxon>Leotiomycetes</taxon>
        <taxon>Helotiales</taxon>
        <taxon>Sclerotiniaceae</taxon>
        <taxon>Botryotinia</taxon>
    </lineage>
</organism>
<comment type="caution">
    <text evidence="2">The sequence shown here is derived from an EMBL/GenBank/DDBJ whole genome shotgun (WGS) entry which is preliminary data.</text>
</comment>
<proteinExistence type="predicted"/>
<evidence type="ECO:0000313" key="3">
    <source>
        <dbReference type="Proteomes" id="UP000297527"/>
    </source>
</evidence>
<feature type="region of interest" description="Disordered" evidence="1">
    <location>
        <begin position="144"/>
        <end position="165"/>
    </location>
</feature>
<feature type="compositionally biased region" description="Polar residues" evidence="1">
    <location>
        <begin position="1"/>
        <end position="11"/>
    </location>
</feature>
<sequence length="181" mass="18840">MGFGNTNQDSSVHGGLGDAGMGVNQRGTARDRYSGNSSEGMGMGMGSRRGSFLRRASVSFKGMGMGMQGFLRSASGGGGGSSAFTAGAGAGGAAAERMDMGISMDHTREGGAVNTGIERPVTMQSEYRGVGGYAGDEAMAAARERVAEAETQRRRSHRQSMVLPKFEWEEEFTTAEDDADA</sequence>
<feature type="region of interest" description="Disordered" evidence="1">
    <location>
        <begin position="1"/>
        <end position="48"/>
    </location>
</feature>
<evidence type="ECO:0000313" key="2">
    <source>
        <dbReference type="EMBL" id="TGO43625.1"/>
    </source>
</evidence>
<feature type="compositionally biased region" description="Basic and acidic residues" evidence="1">
    <location>
        <begin position="144"/>
        <end position="153"/>
    </location>
</feature>
<dbReference type="Proteomes" id="UP000297527">
    <property type="component" value="Unassembled WGS sequence"/>
</dbReference>